<feature type="compositionally biased region" description="Low complexity" evidence="6">
    <location>
        <begin position="60"/>
        <end position="85"/>
    </location>
</feature>
<evidence type="ECO:0000313" key="8">
    <source>
        <dbReference type="EMBL" id="MPC25592.1"/>
    </source>
</evidence>
<evidence type="ECO:0000313" key="9">
    <source>
        <dbReference type="Proteomes" id="UP000324222"/>
    </source>
</evidence>
<dbReference type="InterPro" id="IPR023827">
    <property type="entry name" value="Peptidase_S8_Asp-AS"/>
</dbReference>
<dbReference type="GO" id="GO:0016485">
    <property type="term" value="P:protein processing"/>
    <property type="evidence" value="ECO:0007669"/>
    <property type="project" value="TreeGrafter"/>
</dbReference>
<evidence type="ECO:0000256" key="2">
    <source>
        <dbReference type="ARBA" id="ARBA00022801"/>
    </source>
</evidence>
<comment type="similarity">
    <text evidence="5">Belongs to the peptidase S8 family.</text>
</comment>
<reference evidence="8 9" key="1">
    <citation type="submission" date="2019-05" db="EMBL/GenBank/DDBJ databases">
        <title>Another draft genome of Portunus trituberculatus and its Hox gene families provides insights of decapod evolution.</title>
        <authorList>
            <person name="Jeong J.-H."/>
            <person name="Song I."/>
            <person name="Kim S."/>
            <person name="Choi T."/>
            <person name="Kim D."/>
            <person name="Ryu S."/>
            <person name="Kim W."/>
        </authorList>
    </citation>
    <scope>NUCLEOTIDE SEQUENCE [LARGE SCALE GENOMIC DNA]</scope>
    <source>
        <tissue evidence="8">Muscle</tissue>
    </source>
</reference>
<dbReference type="Gene3D" id="3.40.50.200">
    <property type="entry name" value="Peptidase S8/S53 domain"/>
    <property type="match status" value="1"/>
</dbReference>
<feature type="region of interest" description="Disordered" evidence="6">
    <location>
        <begin position="57"/>
        <end position="92"/>
    </location>
</feature>
<dbReference type="SUPFAM" id="SSF52743">
    <property type="entry name" value="Subtilisin-like"/>
    <property type="match status" value="1"/>
</dbReference>
<comment type="caution">
    <text evidence="5">Lacks conserved residue(s) required for the propagation of feature annotation.</text>
</comment>
<dbReference type="AlphaFoldDB" id="A0A5B7DV90"/>
<proteinExistence type="inferred from homology"/>
<keyword evidence="9" id="KW-1185">Reference proteome</keyword>
<name>A0A5B7DV90_PORTR</name>
<protein>
    <submittedName>
        <fullName evidence="8">Neuroendocrine convertase 1</fullName>
    </submittedName>
</protein>
<dbReference type="InterPro" id="IPR015500">
    <property type="entry name" value="Peptidase_S8_subtilisin-rel"/>
</dbReference>
<dbReference type="PANTHER" id="PTHR42884">
    <property type="entry name" value="PROPROTEIN CONVERTASE SUBTILISIN/KEXIN-RELATED"/>
    <property type="match status" value="1"/>
</dbReference>
<dbReference type="InterPro" id="IPR034182">
    <property type="entry name" value="Kexin/furin"/>
</dbReference>
<gene>
    <name evidence="8" type="primary">Pcsk1_1</name>
    <name evidence="8" type="ORF">E2C01_018711</name>
</gene>
<evidence type="ECO:0000259" key="7">
    <source>
        <dbReference type="Pfam" id="PF00082"/>
    </source>
</evidence>
<dbReference type="GO" id="GO:0004252">
    <property type="term" value="F:serine-type endopeptidase activity"/>
    <property type="evidence" value="ECO:0007669"/>
    <property type="project" value="InterPro"/>
</dbReference>
<sequence>MSCNLPHQPANSDIQWFASWSEEIRESFNFHCELTPSSIPARGNDLRTISQDRYSKIHQSSTYTSQTTPLTTTTTNTTTTNNTTTERAEPHPTWCSSWPMSEGSVKWVNQERAVTRDKRHQIPGFHHTSSRFAPDAAGTHKIQQEAYRHMRLWQEEEELGLSRRKDINVEKSLPGSLFQLPTDNTEIKEQLIRSSTSFTKSKEEELDYNEEFNDPLYKVQWYLHNTGQLGHAGCDLNVTGAWRQGYTGRGVNISILDDGFQTTNADLAANYNPEVSYSVVHDGQPENDPSPRLDPPKYSNSHGTYCAGVVAAVANNGVCGVGVAYDAKVGGVRIVDGTVTDIQEATAMSRHVGEVAVFSASWGPRDDGIHVEGPGRLATLALRYGVMQGRGGLGTIYVWASGNGGLVADNCNLDGYASSIYTLTVSALTDLGESTFYSEPCASTLAGVYVGGHHTLSEAMAHNNLQTKVVVPELDAKDNLKAWSREDRSAVPVYTPVRVHIEHQVVDSVDKTIPRGWRAVGDASRTGHDSARGGAAEVHRGTIQRPLVVHEEPCVGVDAGTAHVFCGKSGGVVVV</sequence>
<dbReference type="GO" id="GO:0000139">
    <property type="term" value="C:Golgi membrane"/>
    <property type="evidence" value="ECO:0007669"/>
    <property type="project" value="TreeGrafter"/>
</dbReference>
<keyword evidence="3" id="KW-0720">Serine protease</keyword>
<dbReference type="PANTHER" id="PTHR42884:SF23">
    <property type="entry name" value="FURIN-LIKE PROTEASE 2"/>
    <property type="match status" value="1"/>
</dbReference>
<dbReference type="EMBL" id="VSRR010001482">
    <property type="protein sequence ID" value="MPC25592.1"/>
    <property type="molecule type" value="Genomic_DNA"/>
</dbReference>
<dbReference type="InterPro" id="IPR022398">
    <property type="entry name" value="Peptidase_S8_His-AS"/>
</dbReference>
<keyword evidence="1" id="KW-0645">Protease</keyword>
<keyword evidence="2" id="KW-0378">Hydrolase</keyword>
<dbReference type="GO" id="GO:0005802">
    <property type="term" value="C:trans-Golgi network"/>
    <property type="evidence" value="ECO:0007669"/>
    <property type="project" value="TreeGrafter"/>
</dbReference>
<dbReference type="CDD" id="cd04059">
    <property type="entry name" value="Peptidases_S8_Protein_convertases_Kexins_Furin-like"/>
    <property type="match status" value="1"/>
</dbReference>
<comment type="caution">
    <text evidence="8">The sequence shown here is derived from an EMBL/GenBank/DDBJ whole genome shotgun (WGS) entry which is preliminary data.</text>
</comment>
<evidence type="ECO:0000256" key="5">
    <source>
        <dbReference type="PROSITE-ProRule" id="PRU01240"/>
    </source>
</evidence>
<dbReference type="PROSITE" id="PS00136">
    <property type="entry name" value="SUBTILASE_ASP"/>
    <property type="match status" value="1"/>
</dbReference>
<dbReference type="InterPro" id="IPR000209">
    <property type="entry name" value="Peptidase_S8/S53_dom"/>
</dbReference>
<accession>A0A5B7DV90</accession>
<keyword evidence="4" id="KW-1015">Disulfide bond</keyword>
<evidence type="ECO:0000256" key="1">
    <source>
        <dbReference type="ARBA" id="ARBA00022670"/>
    </source>
</evidence>
<evidence type="ECO:0000256" key="3">
    <source>
        <dbReference type="ARBA" id="ARBA00022825"/>
    </source>
</evidence>
<evidence type="ECO:0000256" key="6">
    <source>
        <dbReference type="SAM" id="MobiDB-lite"/>
    </source>
</evidence>
<dbReference type="InterPro" id="IPR036852">
    <property type="entry name" value="Peptidase_S8/S53_dom_sf"/>
</dbReference>
<dbReference type="PRINTS" id="PR00723">
    <property type="entry name" value="SUBTILISIN"/>
</dbReference>
<dbReference type="OrthoDB" id="300641at2759"/>
<feature type="domain" description="Peptidase S8/S53" evidence="7">
    <location>
        <begin position="248"/>
        <end position="442"/>
    </location>
</feature>
<dbReference type="Proteomes" id="UP000324222">
    <property type="component" value="Unassembled WGS sequence"/>
</dbReference>
<dbReference type="PROSITE" id="PS51892">
    <property type="entry name" value="SUBTILASE"/>
    <property type="match status" value="1"/>
</dbReference>
<dbReference type="Pfam" id="PF00082">
    <property type="entry name" value="Peptidase_S8"/>
    <property type="match status" value="1"/>
</dbReference>
<dbReference type="PROSITE" id="PS00137">
    <property type="entry name" value="SUBTILASE_HIS"/>
    <property type="match status" value="1"/>
</dbReference>
<evidence type="ECO:0000256" key="4">
    <source>
        <dbReference type="ARBA" id="ARBA00023157"/>
    </source>
</evidence>
<organism evidence="8 9">
    <name type="scientific">Portunus trituberculatus</name>
    <name type="common">Swimming crab</name>
    <name type="synonym">Neptunus trituberculatus</name>
    <dbReference type="NCBI Taxonomy" id="210409"/>
    <lineage>
        <taxon>Eukaryota</taxon>
        <taxon>Metazoa</taxon>
        <taxon>Ecdysozoa</taxon>
        <taxon>Arthropoda</taxon>
        <taxon>Crustacea</taxon>
        <taxon>Multicrustacea</taxon>
        <taxon>Malacostraca</taxon>
        <taxon>Eumalacostraca</taxon>
        <taxon>Eucarida</taxon>
        <taxon>Decapoda</taxon>
        <taxon>Pleocyemata</taxon>
        <taxon>Brachyura</taxon>
        <taxon>Eubrachyura</taxon>
        <taxon>Portunoidea</taxon>
        <taxon>Portunidae</taxon>
        <taxon>Portuninae</taxon>
        <taxon>Portunus</taxon>
    </lineage>
</organism>